<organism evidence="2 3">
    <name type="scientific">Kibdelosporangium aridum</name>
    <dbReference type="NCBI Taxonomy" id="2030"/>
    <lineage>
        <taxon>Bacteria</taxon>
        <taxon>Bacillati</taxon>
        <taxon>Actinomycetota</taxon>
        <taxon>Actinomycetes</taxon>
        <taxon>Pseudonocardiales</taxon>
        <taxon>Pseudonocardiaceae</taxon>
        <taxon>Kibdelosporangium</taxon>
    </lineage>
</organism>
<dbReference type="OrthoDB" id="21825at2"/>
<proteinExistence type="predicted"/>
<evidence type="ECO:0000313" key="3">
    <source>
        <dbReference type="Proteomes" id="UP000192674"/>
    </source>
</evidence>
<dbReference type="InterPro" id="IPR027443">
    <property type="entry name" value="IPNS-like_sf"/>
</dbReference>
<keyword evidence="3" id="KW-1185">Reference proteome</keyword>
<dbReference type="InterPro" id="IPR026992">
    <property type="entry name" value="DIOX_N"/>
</dbReference>
<dbReference type="AlphaFoldDB" id="A0A1Y5XZ79"/>
<reference evidence="2 3" key="1">
    <citation type="submission" date="2017-04" db="EMBL/GenBank/DDBJ databases">
        <authorList>
            <person name="Afonso C.L."/>
            <person name="Miller P.J."/>
            <person name="Scott M.A."/>
            <person name="Spackman E."/>
            <person name="Goraichik I."/>
            <person name="Dimitrov K.M."/>
            <person name="Suarez D.L."/>
            <person name="Swayne D.E."/>
        </authorList>
    </citation>
    <scope>NUCLEOTIDE SEQUENCE [LARGE SCALE GENOMIC DNA]</scope>
    <source>
        <strain evidence="2 3">DSM 43828</strain>
    </source>
</reference>
<dbReference type="EMBL" id="FWXV01000006">
    <property type="protein sequence ID" value="SMD20240.1"/>
    <property type="molecule type" value="Genomic_DNA"/>
</dbReference>
<dbReference type="Pfam" id="PF14226">
    <property type="entry name" value="DIOX_N"/>
    <property type="match status" value="1"/>
</dbReference>
<name>A0A1Y5XZ79_KIBAR</name>
<dbReference type="Gene3D" id="2.60.120.330">
    <property type="entry name" value="B-lactam Antibiotic, Isopenicillin N Synthase, Chain"/>
    <property type="match status" value="1"/>
</dbReference>
<gene>
    <name evidence="2" type="ORF">SAMN05661093_06306</name>
</gene>
<evidence type="ECO:0000259" key="1">
    <source>
        <dbReference type="Pfam" id="PF14226"/>
    </source>
</evidence>
<protein>
    <submittedName>
        <fullName evidence="2">Isopenicillin N synthase</fullName>
    </submittedName>
</protein>
<dbReference type="RefSeq" id="WP_084430454.1">
    <property type="nucleotide sequence ID" value="NZ_FWXV01000006.1"/>
</dbReference>
<sequence length="288" mass="32587">MGDVRTFGLPDCVEGTESDVRLADELVKAWLTDGMFQLACDRWQTRKIEDAVEASRRYFAQPVHLKSRCVSDLTYAGYSAAGAVETFTICQDIPREDVRVGANWPCHGPMPWPSMEYRRAMRMFCDELSRLGERLMHLIAIGLNLSDFETLNALSEDGWHHMLVQRFPAGTYELSSHGLLMITVEDGTLTATPGELMEFLTNGHIRMTPLEALVHTCDEVVMTYFHEPVFDAGLRPVLGPMNGYMHYGTYFTDLFMRRHPERSTTQRIKAEDRLSVLASLSRRASVGA</sequence>
<dbReference type="SUPFAM" id="SSF51197">
    <property type="entry name" value="Clavaminate synthase-like"/>
    <property type="match status" value="1"/>
</dbReference>
<feature type="domain" description="Non-haem dioxygenase N-terminal" evidence="1">
    <location>
        <begin position="17"/>
        <end position="113"/>
    </location>
</feature>
<accession>A0A1Y5XZ79</accession>
<evidence type="ECO:0000313" key="2">
    <source>
        <dbReference type="EMBL" id="SMD20240.1"/>
    </source>
</evidence>
<dbReference type="Proteomes" id="UP000192674">
    <property type="component" value="Unassembled WGS sequence"/>
</dbReference>